<dbReference type="SUPFAM" id="SSF53448">
    <property type="entry name" value="Nucleotide-diphospho-sugar transferases"/>
    <property type="match status" value="1"/>
</dbReference>
<dbReference type="EMBL" id="PXYV01000014">
    <property type="protein sequence ID" value="PSR22632.1"/>
    <property type="molecule type" value="Genomic_DNA"/>
</dbReference>
<comment type="caution">
    <text evidence="2">The sequence shown here is derived from an EMBL/GenBank/DDBJ whole genome shotgun (WGS) entry which is preliminary data.</text>
</comment>
<feature type="domain" description="Glycosyltransferase 2-like" evidence="1">
    <location>
        <begin position="6"/>
        <end position="134"/>
    </location>
</feature>
<protein>
    <recommendedName>
        <fullName evidence="1">Glycosyltransferase 2-like domain-containing protein</fullName>
    </recommendedName>
</protein>
<sequence>MARTIVVVPVYNESQTVLEVLDAVQPFVDDLLVVDDGSRDSTRQLLIEYAKTHAALFFVSHVTNGGMAGAVLTAFWLIAEACERGTLGPDDIVVTMDGDGQHAAADIPRLIEPLGLGVADLVLGRRSWDVYPWWKRVGNRGLSWWASCWSGVHYDDAECGFRALRVAVVVDVLPYLRPTQYAVAQELAVVVPRRGWRVVNTVAVRVALYRPGTRWVHGINNALAAVRAWDRVRRDRRIGQQPTWKSLLVAGDSGVYQPRPDQKGSPRVF</sequence>
<evidence type="ECO:0000259" key="1">
    <source>
        <dbReference type="Pfam" id="PF00535"/>
    </source>
</evidence>
<dbReference type="InterPro" id="IPR029044">
    <property type="entry name" value="Nucleotide-diphossugar_trans"/>
</dbReference>
<dbReference type="PANTHER" id="PTHR48090:SF7">
    <property type="entry name" value="RFBJ PROTEIN"/>
    <property type="match status" value="1"/>
</dbReference>
<dbReference type="Pfam" id="PF00535">
    <property type="entry name" value="Glycos_transf_2"/>
    <property type="match status" value="1"/>
</dbReference>
<dbReference type="InterPro" id="IPR050256">
    <property type="entry name" value="Glycosyltransferase_2"/>
</dbReference>
<accession>A0A2T2WK73</accession>
<dbReference type="AlphaFoldDB" id="A0A2T2WK73"/>
<name>A0A2T2WK73_9FIRM</name>
<proteinExistence type="predicted"/>
<evidence type="ECO:0000313" key="2">
    <source>
        <dbReference type="EMBL" id="PSR22632.1"/>
    </source>
</evidence>
<reference evidence="2 3" key="1">
    <citation type="journal article" date="2014" name="BMC Genomics">
        <title>Comparison of environmental and isolate Sulfobacillus genomes reveals diverse carbon, sulfur, nitrogen, and hydrogen metabolisms.</title>
        <authorList>
            <person name="Justice N.B."/>
            <person name="Norman A."/>
            <person name="Brown C.T."/>
            <person name="Singh A."/>
            <person name="Thomas B.C."/>
            <person name="Banfield J.F."/>
        </authorList>
    </citation>
    <scope>NUCLEOTIDE SEQUENCE [LARGE SCALE GENOMIC DNA]</scope>
    <source>
        <strain evidence="2">AMDSBA3</strain>
    </source>
</reference>
<organism evidence="2 3">
    <name type="scientific">Sulfobacillus acidophilus</name>
    <dbReference type="NCBI Taxonomy" id="53633"/>
    <lineage>
        <taxon>Bacteria</taxon>
        <taxon>Bacillati</taxon>
        <taxon>Bacillota</taxon>
        <taxon>Clostridia</taxon>
        <taxon>Eubacteriales</taxon>
        <taxon>Clostridiales Family XVII. Incertae Sedis</taxon>
        <taxon>Sulfobacillus</taxon>
    </lineage>
</organism>
<dbReference type="Proteomes" id="UP000241848">
    <property type="component" value="Unassembled WGS sequence"/>
</dbReference>
<dbReference type="InterPro" id="IPR001173">
    <property type="entry name" value="Glyco_trans_2-like"/>
</dbReference>
<evidence type="ECO:0000313" key="3">
    <source>
        <dbReference type="Proteomes" id="UP000241848"/>
    </source>
</evidence>
<dbReference type="PANTHER" id="PTHR48090">
    <property type="entry name" value="UNDECAPRENYL-PHOSPHATE 4-DEOXY-4-FORMAMIDO-L-ARABINOSE TRANSFERASE-RELATED"/>
    <property type="match status" value="1"/>
</dbReference>
<dbReference type="Gene3D" id="3.90.550.10">
    <property type="entry name" value="Spore Coat Polysaccharide Biosynthesis Protein SpsA, Chain A"/>
    <property type="match status" value="1"/>
</dbReference>
<gene>
    <name evidence="2" type="ORF">C7B45_06155</name>
</gene>
<dbReference type="CDD" id="cd04179">
    <property type="entry name" value="DPM_DPG-synthase_like"/>
    <property type="match status" value="1"/>
</dbReference>